<dbReference type="Pfam" id="PF00583">
    <property type="entry name" value="Acetyltransf_1"/>
    <property type="match status" value="1"/>
</dbReference>
<feature type="domain" description="N-acetyltransferase" evidence="3">
    <location>
        <begin position="1"/>
        <end position="166"/>
    </location>
</feature>
<dbReference type="InterPro" id="IPR050832">
    <property type="entry name" value="Bact_Acetyltransf"/>
</dbReference>
<evidence type="ECO:0000256" key="2">
    <source>
        <dbReference type="ARBA" id="ARBA00023315"/>
    </source>
</evidence>
<evidence type="ECO:0000313" key="4">
    <source>
        <dbReference type="EMBL" id="GGH74379.1"/>
    </source>
</evidence>
<name>A0A8J2ZS82_9BACL</name>
<dbReference type="InterPro" id="IPR016181">
    <property type="entry name" value="Acyl_CoA_acyltransferase"/>
</dbReference>
<evidence type="ECO:0000313" key="5">
    <source>
        <dbReference type="Proteomes" id="UP000656813"/>
    </source>
</evidence>
<reference evidence="4" key="2">
    <citation type="submission" date="2020-09" db="EMBL/GenBank/DDBJ databases">
        <authorList>
            <person name="Sun Q."/>
            <person name="Zhou Y."/>
        </authorList>
    </citation>
    <scope>NUCLEOTIDE SEQUENCE</scope>
    <source>
        <strain evidence="4">CGMCC 1.12777</strain>
    </source>
</reference>
<keyword evidence="1" id="KW-0808">Transferase</keyword>
<organism evidence="4 5">
    <name type="scientific">Pullulanibacillus pueri</name>
    <dbReference type="NCBI Taxonomy" id="1437324"/>
    <lineage>
        <taxon>Bacteria</taxon>
        <taxon>Bacillati</taxon>
        <taxon>Bacillota</taxon>
        <taxon>Bacilli</taxon>
        <taxon>Bacillales</taxon>
        <taxon>Sporolactobacillaceae</taxon>
        <taxon>Pullulanibacillus</taxon>
    </lineage>
</organism>
<dbReference type="EMBL" id="BMFV01000001">
    <property type="protein sequence ID" value="GGH74379.1"/>
    <property type="molecule type" value="Genomic_DNA"/>
</dbReference>
<reference evidence="4" key="1">
    <citation type="journal article" date="2014" name="Int. J. Syst. Evol. Microbiol.">
        <title>Complete genome sequence of Corynebacterium casei LMG S-19264T (=DSM 44701T), isolated from a smear-ripened cheese.</title>
        <authorList>
            <consortium name="US DOE Joint Genome Institute (JGI-PGF)"/>
            <person name="Walter F."/>
            <person name="Albersmeier A."/>
            <person name="Kalinowski J."/>
            <person name="Ruckert C."/>
        </authorList>
    </citation>
    <scope>NUCLEOTIDE SEQUENCE</scope>
    <source>
        <strain evidence="4">CGMCC 1.12777</strain>
    </source>
</reference>
<dbReference type="InterPro" id="IPR000182">
    <property type="entry name" value="GNAT_dom"/>
</dbReference>
<dbReference type="AlphaFoldDB" id="A0A8J2ZS82"/>
<evidence type="ECO:0000256" key="1">
    <source>
        <dbReference type="ARBA" id="ARBA00022679"/>
    </source>
</evidence>
<accession>A0A8J2ZS82</accession>
<dbReference type="RefSeq" id="WP_188495244.1">
    <property type="nucleotide sequence ID" value="NZ_BMFV01000001.1"/>
</dbReference>
<keyword evidence="5" id="KW-1185">Reference proteome</keyword>
<dbReference type="PANTHER" id="PTHR43877:SF2">
    <property type="entry name" value="AMINOALKYLPHOSPHONATE N-ACETYLTRANSFERASE-RELATED"/>
    <property type="match status" value="1"/>
</dbReference>
<protein>
    <submittedName>
        <fullName evidence="4">N-acetyltransferase</fullName>
    </submittedName>
</protein>
<sequence>MDIREIKEEDARLYLELCQRLDEQSEFIIFEPGERYISVEEQQEHIRDVLSKKRSTLLVADHGNELIGFITIRGNDLKRIQHRATITLGVLEEFQGRGIGKQLMKAAEAWAVKQGIRRFELSVMSHNKQALWLYSRLDYSVEGIRRKSVVLDHEVVNEFYMSKMIE</sequence>
<evidence type="ECO:0000259" key="3">
    <source>
        <dbReference type="PROSITE" id="PS51186"/>
    </source>
</evidence>
<dbReference type="PROSITE" id="PS51186">
    <property type="entry name" value="GNAT"/>
    <property type="match status" value="1"/>
</dbReference>
<comment type="caution">
    <text evidence="4">The sequence shown here is derived from an EMBL/GenBank/DDBJ whole genome shotgun (WGS) entry which is preliminary data.</text>
</comment>
<dbReference type="CDD" id="cd04301">
    <property type="entry name" value="NAT_SF"/>
    <property type="match status" value="1"/>
</dbReference>
<proteinExistence type="predicted"/>
<dbReference type="SUPFAM" id="SSF55729">
    <property type="entry name" value="Acyl-CoA N-acyltransferases (Nat)"/>
    <property type="match status" value="1"/>
</dbReference>
<dbReference type="GO" id="GO:0016747">
    <property type="term" value="F:acyltransferase activity, transferring groups other than amino-acyl groups"/>
    <property type="evidence" value="ECO:0007669"/>
    <property type="project" value="InterPro"/>
</dbReference>
<dbReference type="Proteomes" id="UP000656813">
    <property type="component" value="Unassembled WGS sequence"/>
</dbReference>
<keyword evidence="2" id="KW-0012">Acyltransferase</keyword>
<gene>
    <name evidence="4" type="ORF">GCM10007096_02550</name>
</gene>
<dbReference type="PANTHER" id="PTHR43877">
    <property type="entry name" value="AMINOALKYLPHOSPHONATE N-ACETYLTRANSFERASE-RELATED-RELATED"/>
    <property type="match status" value="1"/>
</dbReference>
<dbReference type="Gene3D" id="3.40.630.30">
    <property type="match status" value="1"/>
</dbReference>